<organism evidence="1 2">
    <name type="scientific">Kribbella steppae</name>
    <dbReference type="NCBI Taxonomy" id="2512223"/>
    <lineage>
        <taxon>Bacteria</taxon>
        <taxon>Bacillati</taxon>
        <taxon>Actinomycetota</taxon>
        <taxon>Actinomycetes</taxon>
        <taxon>Propionibacteriales</taxon>
        <taxon>Kribbellaceae</taxon>
        <taxon>Kribbella</taxon>
    </lineage>
</organism>
<comment type="caution">
    <text evidence="1">The sequence shown here is derived from an EMBL/GenBank/DDBJ whole genome shotgun (WGS) entry which is preliminary data.</text>
</comment>
<keyword evidence="2" id="KW-1185">Reference proteome</keyword>
<accession>A0A4R2H332</accession>
<evidence type="ECO:0000313" key="1">
    <source>
        <dbReference type="EMBL" id="TCO19649.1"/>
    </source>
</evidence>
<dbReference type="AlphaFoldDB" id="A0A4R2H332"/>
<name>A0A4R2H332_9ACTN</name>
<proteinExistence type="predicted"/>
<dbReference type="InterPro" id="IPR045926">
    <property type="entry name" value="DUF6345"/>
</dbReference>
<sequence length="251" mass="26559">MRYSTGGVRDYVPNGCGGPDLPETITEVRAFQAWYGLAGHSSVSTWENGDVWGSDFRDDGGDLDPSGGSELPDVYLFAGHGSCQNPPAATSPDFLVVCGNFGTPNTVNIGNSSRWGNGRGTLQFMFVDASCPMDLVSLANNWFPVFQGLHVATGHSGTSRADALDSAARGSQLAARTAGLPGVLSWLFPQQSVGDAWMDVGTIDVQSGCSAVALAVGATQADAIDRRENERVTDNRADPVANWAAWRWRTG</sequence>
<dbReference type="EMBL" id="SLWN01000013">
    <property type="protein sequence ID" value="TCO19649.1"/>
    <property type="molecule type" value="Genomic_DNA"/>
</dbReference>
<evidence type="ECO:0000313" key="2">
    <source>
        <dbReference type="Proteomes" id="UP000294508"/>
    </source>
</evidence>
<dbReference type="Proteomes" id="UP000294508">
    <property type="component" value="Unassembled WGS sequence"/>
</dbReference>
<protein>
    <submittedName>
        <fullName evidence="1">Uncharacterized protein</fullName>
    </submittedName>
</protein>
<gene>
    <name evidence="1" type="ORF">EV652_11348</name>
</gene>
<dbReference type="Pfam" id="PF19872">
    <property type="entry name" value="DUF6345"/>
    <property type="match status" value="1"/>
</dbReference>
<reference evidence="1 2" key="1">
    <citation type="journal article" date="2015" name="Stand. Genomic Sci.">
        <title>Genomic Encyclopedia of Bacterial and Archaeal Type Strains, Phase III: the genomes of soil and plant-associated and newly described type strains.</title>
        <authorList>
            <person name="Whitman W.B."/>
            <person name="Woyke T."/>
            <person name="Klenk H.P."/>
            <person name="Zhou Y."/>
            <person name="Lilburn T.G."/>
            <person name="Beck B.J."/>
            <person name="De Vos P."/>
            <person name="Vandamme P."/>
            <person name="Eisen J.A."/>
            <person name="Garrity G."/>
            <person name="Hugenholtz P."/>
            <person name="Kyrpides N.C."/>
        </authorList>
    </citation>
    <scope>NUCLEOTIDE SEQUENCE [LARGE SCALE GENOMIC DNA]</scope>
    <source>
        <strain evidence="1 2">VKM Ac-2572</strain>
    </source>
</reference>